<dbReference type="SMART" id="SM00248">
    <property type="entry name" value="ANK"/>
    <property type="match status" value="2"/>
</dbReference>
<accession>A0A1J4JCD5</accession>
<gene>
    <name evidence="1" type="ORF">TRFO_38922</name>
</gene>
<keyword evidence="2" id="KW-1185">Reference proteome</keyword>
<dbReference type="Proteomes" id="UP000179807">
    <property type="component" value="Unassembled WGS sequence"/>
</dbReference>
<sequence>MFYTFQIPGNHSMMIKLIFNGKEISCSINIALKLKLKINNFITKNHNSSEYTINEPNLNIENDNTYRFLCDILTGQSVKIDFVSFEALREISTCFQIEELQKKLDSFEHMSDVLYKRYKKENHFKLFKKFEQMLIQFDKNNFENIIDFIICNLSQITEKMLFELLYCYFVLSYDDQNQNLIKMIQQLDETICHIYERFKSFLLAKFIHEIGKNNIYNISSISHLICLMLNEKIMDKDKVLEKIKVEIPSLKLPSFFQKIIGFEIETDNHPNILEKKLDEEKAFEYIKNDDINYFQSLISQNNIEINQQYHKSTQDKHYLLNEEFTSKSHKITFIEYASFYGAIKCFKYLLSNHAIINKQQLCKYAISGNHNEIIHLCDQVGCSFLKTLPISIQYHHHSTTKWLIENKKDNIDSDLLFKLCIRYNNYLILKYFLSKGVDISNFWFNSLESDNIINVQFLFPVIDYHINEKIIKKVI</sequence>
<evidence type="ECO:0000313" key="1">
    <source>
        <dbReference type="EMBL" id="OHS94924.1"/>
    </source>
</evidence>
<dbReference type="VEuPathDB" id="TrichDB:TRFO_38922"/>
<dbReference type="SUPFAM" id="SSF48403">
    <property type="entry name" value="Ankyrin repeat"/>
    <property type="match status" value="1"/>
</dbReference>
<proteinExistence type="predicted"/>
<dbReference type="InterPro" id="IPR002110">
    <property type="entry name" value="Ankyrin_rpt"/>
</dbReference>
<dbReference type="RefSeq" id="XP_068348061.1">
    <property type="nucleotide sequence ID" value="XM_068512329.1"/>
</dbReference>
<evidence type="ECO:0008006" key="3">
    <source>
        <dbReference type="Google" id="ProtNLM"/>
    </source>
</evidence>
<protein>
    <recommendedName>
        <fullName evidence="3">DUF3447 domain-containing protein</fullName>
    </recommendedName>
</protein>
<name>A0A1J4JCD5_9EUKA</name>
<dbReference type="InterPro" id="IPR036770">
    <property type="entry name" value="Ankyrin_rpt-contain_sf"/>
</dbReference>
<comment type="caution">
    <text evidence="1">The sequence shown here is derived from an EMBL/GenBank/DDBJ whole genome shotgun (WGS) entry which is preliminary data.</text>
</comment>
<dbReference type="EMBL" id="MLAK01001280">
    <property type="protein sequence ID" value="OHS94924.1"/>
    <property type="molecule type" value="Genomic_DNA"/>
</dbReference>
<dbReference type="AlphaFoldDB" id="A0A1J4JCD5"/>
<reference evidence="1" key="1">
    <citation type="submission" date="2016-10" db="EMBL/GenBank/DDBJ databases">
        <authorList>
            <person name="Benchimol M."/>
            <person name="Almeida L.G."/>
            <person name="Vasconcelos A.T."/>
            <person name="Perreira-Neves A."/>
            <person name="Rosa I.A."/>
            <person name="Tasca T."/>
            <person name="Bogo M.R."/>
            <person name="de Souza W."/>
        </authorList>
    </citation>
    <scope>NUCLEOTIDE SEQUENCE [LARGE SCALE GENOMIC DNA]</scope>
    <source>
        <strain evidence="1">K</strain>
    </source>
</reference>
<dbReference type="GeneID" id="94847033"/>
<evidence type="ECO:0000313" key="2">
    <source>
        <dbReference type="Proteomes" id="UP000179807"/>
    </source>
</evidence>
<dbReference type="PANTHER" id="PTHR24159:SF5">
    <property type="entry name" value="ANK_REP_REGION DOMAIN-CONTAINING PROTEIN"/>
    <property type="match status" value="1"/>
</dbReference>
<organism evidence="1 2">
    <name type="scientific">Tritrichomonas foetus</name>
    <dbReference type="NCBI Taxonomy" id="1144522"/>
    <lineage>
        <taxon>Eukaryota</taxon>
        <taxon>Metamonada</taxon>
        <taxon>Parabasalia</taxon>
        <taxon>Tritrichomonadida</taxon>
        <taxon>Tritrichomonadidae</taxon>
        <taxon>Tritrichomonas</taxon>
    </lineage>
</organism>
<dbReference type="Gene3D" id="1.25.40.20">
    <property type="entry name" value="Ankyrin repeat-containing domain"/>
    <property type="match status" value="1"/>
</dbReference>
<dbReference type="PANTHER" id="PTHR24159">
    <property type="match status" value="1"/>
</dbReference>